<keyword evidence="2" id="KW-1185">Reference proteome</keyword>
<name>F4KQ73_HALH1</name>
<reference evidence="1 2" key="1">
    <citation type="journal article" date="2011" name="Stand. Genomic Sci.">
        <title>Complete genome sequence of Haliscomenobacter hydrossis type strain (O).</title>
        <authorList>
            <consortium name="US DOE Joint Genome Institute (JGI-PGF)"/>
            <person name="Daligault H."/>
            <person name="Lapidus A."/>
            <person name="Zeytun A."/>
            <person name="Nolan M."/>
            <person name="Lucas S."/>
            <person name="Del Rio T.G."/>
            <person name="Tice H."/>
            <person name="Cheng J.F."/>
            <person name="Tapia R."/>
            <person name="Han C."/>
            <person name="Goodwin L."/>
            <person name="Pitluck S."/>
            <person name="Liolios K."/>
            <person name="Pagani I."/>
            <person name="Ivanova N."/>
            <person name="Huntemann M."/>
            <person name="Mavromatis K."/>
            <person name="Mikhailova N."/>
            <person name="Pati A."/>
            <person name="Chen A."/>
            <person name="Palaniappan K."/>
            <person name="Land M."/>
            <person name="Hauser L."/>
            <person name="Brambilla E.M."/>
            <person name="Rohde M."/>
            <person name="Verbarg S."/>
            <person name="Goker M."/>
            <person name="Bristow J."/>
            <person name="Eisen J.A."/>
            <person name="Markowitz V."/>
            <person name="Hugenholtz P."/>
            <person name="Kyrpides N.C."/>
            <person name="Klenk H.P."/>
            <person name="Woyke T."/>
        </authorList>
    </citation>
    <scope>NUCLEOTIDE SEQUENCE [LARGE SCALE GENOMIC DNA]</scope>
    <source>
        <strain evidence="2">ATCC 27775 / DSM 1100 / LMG 10767 / O</strain>
    </source>
</reference>
<protein>
    <submittedName>
        <fullName evidence="1">Uncharacterized protein</fullName>
    </submittedName>
</protein>
<proteinExistence type="predicted"/>
<gene>
    <name evidence="1" type="ordered locus">Halhy_6416</name>
</gene>
<dbReference type="EMBL" id="CP002691">
    <property type="protein sequence ID" value="AEE54234.1"/>
    <property type="molecule type" value="Genomic_DNA"/>
</dbReference>
<accession>F4KQ73</accession>
<dbReference type="Proteomes" id="UP000008461">
    <property type="component" value="Chromosome"/>
</dbReference>
<organism evidence="1 2">
    <name type="scientific">Haliscomenobacter hydrossis (strain ATCC 27775 / DSM 1100 / LMG 10767 / O)</name>
    <dbReference type="NCBI Taxonomy" id="760192"/>
    <lineage>
        <taxon>Bacteria</taxon>
        <taxon>Pseudomonadati</taxon>
        <taxon>Bacteroidota</taxon>
        <taxon>Saprospiria</taxon>
        <taxon>Saprospirales</taxon>
        <taxon>Haliscomenobacteraceae</taxon>
        <taxon>Haliscomenobacter</taxon>
    </lineage>
</organism>
<reference key="2">
    <citation type="submission" date="2011-04" db="EMBL/GenBank/DDBJ databases">
        <title>Complete sequence of chromosome of Haliscomenobacter hydrossis DSM 1100.</title>
        <authorList>
            <consortium name="US DOE Joint Genome Institute (JGI-PGF)"/>
            <person name="Lucas S."/>
            <person name="Han J."/>
            <person name="Lapidus A."/>
            <person name="Bruce D."/>
            <person name="Goodwin L."/>
            <person name="Pitluck S."/>
            <person name="Peters L."/>
            <person name="Kyrpides N."/>
            <person name="Mavromatis K."/>
            <person name="Ivanova N."/>
            <person name="Ovchinnikova G."/>
            <person name="Pagani I."/>
            <person name="Daligault H."/>
            <person name="Detter J.C."/>
            <person name="Han C."/>
            <person name="Land M."/>
            <person name="Hauser L."/>
            <person name="Markowitz V."/>
            <person name="Cheng J.-F."/>
            <person name="Hugenholtz P."/>
            <person name="Woyke T."/>
            <person name="Wu D."/>
            <person name="Verbarg S."/>
            <person name="Frueling A."/>
            <person name="Brambilla E."/>
            <person name="Klenk H.-P."/>
            <person name="Eisen J.A."/>
        </authorList>
    </citation>
    <scope>NUCLEOTIDE SEQUENCE</scope>
    <source>
        <strain>DSM 1100</strain>
    </source>
</reference>
<evidence type="ECO:0000313" key="2">
    <source>
        <dbReference type="Proteomes" id="UP000008461"/>
    </source>
</evidence>
<dbReference type="AlphaFoldDB" id="F4KQ73"/>
<evidence type="ECO:0000313" key="1">
    <source>
        <dbReference type="EMBL" id="AEE54234.1"/>
    </source>
</evidence>
<sequence length="266" mass="30311">MTEGLPGGDDAKKRFSSILSKILNNPIADILLKSNPVGAVMSNVINAASNFIDTKIDTGFVQKIKIETKDVIIKEKLEKFKEKLKKYTDYYIALLKASNEFDESLKFIRLKYSDQIASMRNYHKHFINALDIDINSGDILNQFNTIFQVNEDGSGEKDYLSIITNTKVLEANKIAQSVPFYKVEIGKLEDEFSKIFASFIDDYLKVLNTSLGWQDDEIDKIKVNSFIRELELRKSENIEKLASVDLNTGKQTYSFSLKKSKFSEIV</sequence>
<dbReference type="KEGG" id="hhy:Halhy_6416"/>
<dbReference type="HOGENOM" id="CLU_1044962_0_0_10"/>